<evidence type="ECO:0000256" key="5">
    <source>
        <dbReference type="ARBA" id="ARBA00023010"/>
    </source>
</evidence>
<dbReference type="GO" id="GO:0015031">
    <property type="term" value="P:protein transport"/>
    <property type="evidence" value="ECO:0007669"/>
    <property type="project" value="UniProtKB-KW"/>
</dbReference>
<keyword evidence="7 8" id="KW-1015">Disulfide bond</keyword>
<dbReference type="InterPro" id="IPR050673">
    <property type="entry name" value="Mito_inner_translocase_sub"/>
</dbReference>
<dbReference type="PANTHER" id="PTHR13172">
    <property type="entry name" value="MITOCHONDRIAL IMPORT INNER MEMBRANE TRANSLOCASE SUBUNIT TIM9B"/>
    <property type="match status" value="1"/>
</dbReference>
<dbReference type="EMBL" id="JARKHS020025900">
    <property type="protein sequence ID" value="KAK8766886.1"/>
    <property type="molecule type" value="Genomic_DNA"/>
</dbReference>
<dbReference type="Pfam" id="PF02953">
    <property type="entry name" value="zf-Tim10_DDP"/>
    <property type="match status" value="1"/>
</dbReference>
<protein>
    <recommendedName>
        <fullName evidence="8">Mitochondrial import inner membrane translocase subunit</fullName>
    </recommendedName>
</protein>
<evidence type="ECO:0000256" key="2">
    <source>
        <dbReference type="ARBA" id="ARBA00022723"/>
    </source>
</evidence>
<dbReference type="SUPFAM" id="SSF144122">
    <property type="entry name" value="Tim10-like"/>
    <property type="match status" value="1"/>
</dbReference>
<evidence type="ECO:0000256" key="4">
    <source>
        <dbReference type="ARBA" id="ARBA00022927"/>
    </source>
</evidence>
<keyword evidence="1 8" id="KW-0813">Transport</keyword>
<keyword evidence="8" id="KW-0999">Mitochondrion inner membrane</keyword>
<reference evidence="10 11" key="1">
    <citation type="journal article" date="2023" name="Arcadia Sci">
        <title>De novo assembly of a long-read Amblyomma americanum tick genome.</title>
        <authorList>
            <person name="Chou S."/>
            <person name="Poskanzer K.E."/>
            <person name="Rollins M."/>
            <person name="Thuy-Boun P.S."/>
        </authorList>
    </citation>
    <scope>NUCLEOTIDE SEQUENCE [LARGE SCALE GENOMIC DNA]</scope>
    <source>
        <strain evidence="10">F_SG_1</strain>
        <tissue evidence="10">Salivary glands</tissue>
    </source>
</reference>
<comment type="domain">
    <text evidence="8">The twin CX3C motif contains 4 conserved Cys residues that form 2 disulfide bonds in the mitochondrial intermembrane space.</text>
</comment>
<dbReference type="Proteomes" id="UP001321473">
    <property type="component" value="Unassembled WGS sequence"/>
</dbReference>
<comment type="caution">
    <text evidence="10">The sequence shown here is derived from an EMBL/GenBank/DDBJ whole genome shotgun (WGS) entry which is preliminary data.</text>
</comment>
<comment type="subunit">
    <text evidence="8">Heterohexamer.</text>
</comment>
<dbReference type="GO" id="GO:0046872">
    <property type="term" value="F:metal ion binding"/>
    <property type="evidence" value="ECO:0007669"/>
    <property type="project" value="UniProtKB-KW"/>
</dbReference>
<keyword evidence="8" id="KW-0143">Chaperone</keyword>
<evidence type="ECO:0000256" key="6">
    <source>
        <dbReference type="ARBA" id="ARBA00023128"/>
    </source>
</evidence>
<evidence type="ECO:0000256" key="1">
    <source>
        <dbReference type="ARBA" id="ARBA00022448"/>
    </source>
</evidence>
<feature type="domain" description="Tim10-like" evidence="9">
    <location>
        <begin position="6"/>
        <end position="41"/>
    </location>
</feature>
<keyword evidence="2" id="KW-0479">Metal-binding</keyword>
<evidence type="ECO:0000313" key="11">
    <source>
        <dbReference type="Proteomes" id="UP001321473"/>
    </source>
</evidence>
<dbReference type="GO" id="GO:0005743">
    <property type="term" value="C:mitochondrial inner membrane"/>
    <property type="evidence" value="ECO:0007669"/>
    <property type="project" value="UniProtKB-SubCell"/>
</dbReference>
<comment type="function">
    <text evidence="8">Mitochondrial intermembrane chaperone that participates in the import and insertion of some multi-pass transmembrane proteins into the mitochondrial inner membrane. Also required for the transfer of beta-barrel precursors from the TOM complex to the sorting and assembly machinery (SAM complex) of the outer membrane. Acts as a chaperone-like protein that protects the hydrophobic precursors from aggregation and guide them through the mitochondrial intermembrane space.</text>
</comment>
<comment type="subcellular location">
    <subcellularLocation>
        <location evidence="8">Mitochondrion inner membrane</location>
        <topology evidence="8">Peripheral membrane protein</topology>
        <orientation evidence="8">Intermembrane side</orientation>
    </subcellularLocation>
</comment>
<keyword evidence="5 8" id="KW-0811">Translocation</keyword>
<evidence type="ECO:0000256" key="3">
    <source>
        <dbReference type="ARBA" id="ARBA00022833"/>
    </source>
</evidence>
<dbReference type="InterPro" id="IPR004217">
    <property type="entry name" value="Tim10-like"/>
</dbReference>
<gene>
    <name evidence="10" type="ORF">V5799_006333</name>
</gene>
<dbReference type="Gene3D" id="1.10.287.810">
    <property type="entry name" value="Mitochondrial import inner membrane translocase subunit tim13 like domains"/>
    <property type="match status" value="1"/>
</dbReference>
<evidence type="ECO:0000259" key="9">
    <source>
        <dbReference type="Pfam" id="PF02953"/>
    </source>
</evidence>
<keyword evidence="8" id="KW-0472">Membrane</keyword>
<keyword evidence="11" id="KW-1185">Reference proteome</keyword>
<evidence type="ECO:0000256" key="8">
    <source>
        <dbReference type="RuleBase" id="RU367043"/>
    </source>
</evidence>
<evidence type="ECO:0000256" key="7">
    <source>
        <dbReference type="ARBA" id="ARBA00023157"/>
    </source>
</evidence>
<name>A0AAQ4DWP6_AMBAM</name>
<organism evidence="10 11">
    <name type="scientific">Amblyomma americanum</name>
    <name type="common">Lone star tick</name>
    <dbReference type="NCBI Taxonomy" id="6943"/>
    <lineage>
        <taxon>Eukaryota</taxon>
        <taxon>Metazoa</taxon>
        <taxon>Ecdysozoa</taxon>
        <taxon>Arthropoda</taxon>
        <taxon>Chelicerata</taxon>
        <taxon>Arachnida</taxon>
        <taxon>Acari</taxon>
        <taxon>Parasitiformes</taxon>
        <taxon>Ixodida</taxon>
        <taxon>Ixodoidea</taxon>
        <taxon>Ixodidae</taxon>
        <taxon>Amblyomminae</taxon>
        <taxon>Amblyomma</taxon>
    </lineage>
</organism>
<keyword evidence="6 8" id="KW-0496">Mitochondrion</keyword>
<dbReference type="AlphaFoldDB" id="A0AAQ4DWP6"/>
<dbReference type="InterPro" id="IPR035427">
    <property type="entry name" value="Tim10-like_dom_sf"/>
</dbReference>
<accession>A0AAQ4DWP6</accession>
<comment type="similarity">
    <text evidence="8">Belongs to the small Tim family.</text>
</comment>
<proteinExistence type="inferred from homology"/>
<keyword evidence="4 8" id="KW-0653">Protein transport</keyword>
<evidence type="ECO:0000313" key="10">
    <source>
        <dbReference type="EMBL" id="KAK8766886.1"/>
    </source>
</evidence>
<sequence length="72" mass="8433">MAEDAAIRNFRDFLLIYNRMTETCFRHCVNNLNYRDLTPDEVGASSGIQRRHSRHVAACWDCYCSWLVKSCT</sequence>
<keyword evidence="3" id="KW-0862">Zinc</keyword>